<dbReference type="GO" id="GO:0140662">
    <property type="term" value="F:ATP-dependent protein folding chaperone"/>
    <property type="evidence" value="ECO:0007669"/>
    <property type="project" value="InterPro"/>
</dbReference>
<evidence type="ECO:0000256" key="1">
    <source>
        <dbReference type="ARBA" id="ARBA00007381"/>
    </source>
</evidence>
<dbReference type="FunFam" id="3.30.30.30:FF:000009">
    <property type="entry name" value="Heat shock protein Hsp70"/>
    <property type="match status" value="1"/>
</dbReference>
<comment type="similarity">
    <text evidence="1">Belongs to the heat shock protein 70 family.</text>
</comment>
<dbReference type="STRING" id="1076935.U4KV08"/>
<dbReference type="InterPro" id="IPR029047">
    <property type="entry name" value="HSP70_peptide-bd_sf"/>
</dbReference>
<protein>
    <submittedName>
        <fullName evidence="5">Similar to Ribosome-associated complex subunit SSZ1 acc. no. P38788</fullName>
    </submittedName>
</protein>
<accession>U4KV08</accession>
<organism evidence="5 6">
    <name type="scientific">Pyronema omphalodes (strain CBS 100304)</name>
    <name type="common">Pyronema confluens</name>
    <dbReference type="NCBI Taxonomy" id="1076935"/>
    <lineage>
        <taxon>Eukaryota</taxon>
        <taxon>Fungi</taxon>
        <taxon>Dikarya</taxon>
        <taxon>Ascomycota</taxon>
        <taxon>Pezizomycotina</taxon>
        <taxon>Pezizomycetes</taxon>
        <taxon>Pezizales</taxon>
        <taxon>Pyronemataceae</taxon>
        <taxon>Pyronema</taxon>
    </lineage>
</organism>
<dbReference type="Proteomes" id="UP000018144">
    <property type="component" value="Unassembled WGS sequence"/>
</dbReference>
<keyword evidence="6" id="KW-1185">Reference proteome</keyword>
<dbReference type="FunFam" id="3.90.640.10:FF:000010">
    <property type="entry name" value="heat shock 70 kDa protein 14"/>
    <property type="match status" value="1"/>
</dbReference>
<evidence type="ECO:0000313" key="6">
    <source>
        <dbReference type="Proteomes" id="UP000018144"/>
    </source>
</evidence>
<dbReference type="SUPFAM" id="SSF53067">
    <property type="entry name" value="Actin-like ATPase domain"/>
    <property type="match status" value="2"/>
</dbReference>
<dbReference type="GO" id="GO:0005524">
    <property type="term" value="F:ATP binding"/>
    <property type="evidence" value="ECO:0007669"/>
    <property type="project" value="UniProtKB-KW"/>
</dbReference>
<sequence>MSDTQEVESGVVIGIAFGNTTSSIAYTSADGKPELIANEEGDRQIPSVLSYLDSDEFHGGEAKAQLVRNHGNTVAYFRDFLGKKFSEIDPTNAHNSAHPIDAEGKVSFSVVEKAGKPAVNITVEEITARHLRRLVSSAADFLGKPVTKAIVTVPTDFTEAQRAALTSAALDANIQILQVIQEPVAEALAYAARDNFQTADKVILVADIGGTRTDATVVAVRGGMYTILATAHDYELGGVRLDATLVDHFAKEFIKKHKSDPRENQRSLAKLKLECEVVKRTLSIATSASIGIDSLCDGYDFHSTINRFRYETIGRPLFDQIIKLAENVVSKAEIDLLDIDEVILAGGSSHTPKIAQRFESLFPNCTIHAPATETTALNPSELAARGAAIQASLVSEFDVEDIDQSTHPMVTVAPHLSKDIGVVIVAADGTETFQTLLPAQTAMPARRAAEFNAPAEGGDVVIKFVEGGSVIKKEIIPPAPKDEDDSDDEEDEPEEVKSKEMKVEKLLAEALLKGTEKGQKIEVTVQALEAGELNVTARIVGTQNGVRGQVKA</sequence>
<proteinExistence type="inferred from homology"/>
<dbReference type="AlphaFoldDB" id="U4KV08"/>
<dbReference type="PRINTS" id="PR00301">
    <property type="entry name" value="HEATSHOCK70"/>
</dbReference>
<keyword evidence="2" id="KW-0547">Nucleotide-binding</keyword>
<reference evidence="5 6" key="1">
    <citation type="journal article" date="2013" name="PLoS Genet.">
        <title>The genome and development-dependent transcriptomes of Pyronema confluens: a window into fungal evolution.</title>
        <authorList>
            <person name="Traeger S."/>
            <person name="Altegoer F."/>
            <person name="Freitag M."/>
            <person name="Gabaldon T."/>
            <person name="Kempken F."/>
            <person name="Kumar A."/>
            <person name="Marcet-Houben M."/>
            <person name="Poggeler S."/>
            <person name="Stajich J.E."/>
            <person name="Nowrousian M."/>
        </authorList>
    </citation>
    <scope>NUCLEOTIDE SEQUENCE [LARGE SCALE GENOMIC DNA]</scope>
    <source>
        <strain evidence="6">CBS 100304</strain>
        <tissue evidence="5">Vegetative mycelium</tissue>
    </source>
</reference>
<name>U4KV08_PYROM</name>
<evidence type="ECO:0000256" key="4">
    <source>
        <dbReference type="SAM" id="MobiDB-lite"/>
    </source>
</evidence>
<dbReference type="OrthoDB" id="29851at2759"/>
<dbReference type="OMA" id="NAHNTIT"/>
<dbReference type="InterPro" id="IPR013126">
    <property type="entry name" value="Hsp_70_fam"/>
</dbReference>
<dbReference type="EMBL" id="HF935221">
    <property type="protein sequence ID" value="CCX04972.1"/>
    <property type="molecule type" value="Genomic_DNA"/>
</dbReference>
<evidence type="ECO:0000313" key="5">
    <source>
        <dbReference type="EMBL" id="CCX04972.1"/>
    </source>
</evidence>
<dbReference type="Pfam" id="PF00012">
    <property type="entry name" value="HSP70"/>
    <property type="match status" value="1"/>
</dbReference>
<dbReference type="Gene3D" id="3.30.420.40">
    <property type="match status" value="2"/>
</dbReference>
<dbReference type="GO" id="GO:0005829">
    <property type="term" value="C:cytosol"/>
    <property type="evidence" value="ECO:0007669"/>
    <property type="project" value="TreeGrafter"/>
</dbReference>
<dbReference type="Gene3D" id="2.60.34.10">
    <property type="entry name" value="Substrate Binding Domain Of DNAk, Chain A, domain 1"/>
    <property type="match status" value="1"/>
</dbReference>
<feature type="region of interest" description="Disordered" evidence="4">
    <location>
        <begin position="475"/>
        <end position="501"/>
    </location>
</feature>
<gene>
    <name evidence="5" type="ORF">PCON_04112</name>
</gene>
<evidence type="ECO:0000256" key="3">
    <source>
        <dbReference type="ARBA" id="ARBA00022840"/>
    </source>
</evidence>
<dbReference type="GO" id="GO:0005634">
    <property type="term" value="C:nucleus"/>
    <property type="evidence" value="ECO:0007669"/>
    <property type="project" value="TreeGrafter"/>
</dbReference>
<dbReference type="InterPro" id="IPR043129">
    <property type="entry name" value="ATPase_NBD"/>
</dbReference>
<dbReference type="PANTHER" id="PTHR45639:SF32">
    <property type="entry name" value="HEAT SHOCK PROTEIN PDR13"/>
    <property type="match status" value="1"/>
</dbReference>
<keyword evidence="3" id="KW-0067">ATP-binding</keyword>
<evidence type="ECO:0000256" key="2">
    <source>
        <dbReference type="ARBA" id="ARBA00022741"/>
    </source>
</evidence>
<dbReference type="eggNOG" id="KOG0101">
    <property type="taxonomic scope" value="Eukaryota"/>
</dbReference>
<dbReference type="Gene3D" id="3.30.30.30">
    <property type="match status" value="1"/>
</dbReference>
<dbReference type="PANTHER" id="PTHR45639">
    <property type="entry name" value="HSC70CB, ISOFORM G-RELATED"/>
    <property type="match status" value="1"/>
</dbReference>
<feature type="compositionally biased region" description="Acidic residues" evidence="4">
    <location>
        <begin position="482"/>
        <end position="494"/>
    </location>
</feature>
<dbReference type="Gene3D" id="3.90.640.10">
    <property type="entry name" value="Actin, Chain A, domain 4"/>
    <property type="match status" value="1"/>
</dbReference>